<gene>
    <name evidence="2" type="ORF">BJ987_005345</name>
</gene>
<organism evidence="2 3">
    <name type="scientific">Nocardia goodfellowii</name>
    <dbReference type="NCBI Taxonomy" id="882446"/>
    <lineage>
        <taxon>Bacteria</taxon>
        <taxon>Bacillati</taxon>
        <taxon>Actinomycetota</taxon>
        <taxon>Actinomycetes</taxon>
        <taxon>Mycobacteriales</taxon>
        <taxon>Nocardiaceae</taxon>
        <taxon>Nocardia</taxon>
    </lineage>
</organism>
<feature type="signal peptide" evidence="1">
    <location>
        <begin position="1"/>
        <end position="20"/>
    </location>
</feature>
<feature type="chain" id="PRO_5046189014" description="Secreted protein" evidence="1">
    <location>
        <begin position="21"/>
        <end position="100"/>
    </location>
</feature>
<evidence type="ECO:0000313" key="3">
    <source>
        <dbReference type="Proteomes" id="UP001519325"/>
    </source>
</evidence>
<dbReference type="EMBL" id="JAGGMR010000001">
    <property type="protein sequence ID" value="MBP2192444.1"/>
    <property type="molecule type" value="Genomic_DNA"/>
</dbReference>
<keyword evidence="1" id="KW-0732">Signal</keyword>
<dbReference type="Proteomes" id="UP001519325">
    <property type="component" value="Unassembled WGS sequence"/>
</dbReference>
<evidence type="ECO:0008006" key="4">
    <source>
        <dbReference type="Google" id="ProtNLM"/>
    </source>
</evidence>
<reference evidence="2 3" key="1">
    <citation type="submission" date="2021-03" db="EMBL/GenBank/DDBJ databases">
        <title>Sequencing the genomes of 1000 actinobacteria strains.</title>
        <authorList>
            <person name="Klenk H.-P."/>
        </authorList>
    </citation>
    <scope>NUCLEOTIDE SEQUENCE [LARGE SCALE GENOMIC DNA]</scope>
    <source>
        <strain evidence="2 3">DSM 45516</strain>
    </source>
</reference>
<keyword evidence="3" id="KW-1185">Reference proteome</keyword>
<protein>
    <recommendedName>
        <fullName evidence="4">Secreted protein</fullName>
    </recommendedName>
</protein>
<sequence>MAGIGLLAAGAIAVAPAAYGADHAYYECDNISSTGTENADVLGSDCKAGAGSPKKKKPEGPGIIASSKDSRTAYICREVAPDVPKTVLGTDCKLESNLLL</sequence>
<proteinExistence type="predicted"/>
<evidence type="ECO:0000313" key="2">
    <source>
        <dbReference type="EMBL" id="MBP2192444.1"/>
    </source>
</evidence>
<accession>A0ABS4QN35</accession>
<name>A0ABS4QN35_9NOCA</name>
<evidence type="ECO:0000256" key="1">
    <source>
        <dbReference type="SAM" id="SignalP"/>
    </source>
</evidence>
<comment type="caution">
    <text evidence="2">The sequence shown here is derived from an EMBL/GenBank/DDBJ whole genome shotgun (WGS) entry which is preliminary data.</text>
</comment>